<accession>A0A1A9VBN6</accession>
<keyword evidence="1" id="KW-0812">Transmembrane</keyword>
<proteinExistence type="predicted"/>
<keyword evidence="1" id="KW-0472">Membrane</keyword>
<evidence type="ECO:0000313" key="2">
    <source>
        <dbReference type="EnsemblMetazoa" id="GAUT032070-PA"/>
    </source>
</evidence>
<name>A0A1A9VBN6_GLOAU</name>
<sequence length="188" mass="21982">MPTSTFCTLLTQLMAIGHTFVIRSARHSNMNQMLRDNKQHNLPQTIEKVLKQNCVIRTIPANKRNLASLPEVIHVQFLVSRTCHLTQTPKHPMSPYSCNYAQRALWLFGQNNASIWRRLHLVNKRTFSQPLTIYVHYKLRFAKQVYLLLLMMLVTVSAYRFAHYTFKCLANLNDNKIVGNRKNQEARK</sequence>
<keyword evidence="1" id="KW-1133">Transmembrane helix</keyword>
<dbReference type="Proteomes" id="UP000078200">
    <property type="component" value="Unassembled WGS sequence"/>
</dbReference>
<keyword evidence="3" id="KW-1185">Reference proteome</keyword>
<dbReference type="EnsemblMetazoa" id="GAUT032070-RA">
    <property type="protein sequence ID" value="GAUT032070-PA"/>
    <property type="gene ID" value="GAUT032070"/>
</dbReference>
<organism evidence="2 3">
    <name type="scientific">Glossina austeni</name>
    <name type="common">Savannah tsetse fly</name>
    <dbReference type="NCBI Taxonomy" id="7395"/>
    <lineage>
        <taxon>Eukaryota</taxon>
        <taxon>Metazoa</taxon>
        <taxon>Ecdysozoa</taxon>
        <taxon>Arthropoda</taxon>
        <taxon>Hexapoda</taxon>
        <taxon>Insecta</taxon>
        <taxon>Pterygota</taxon>
        <taxon>Neoptera</taxon>
        <taxon>Endopterygota</taxon>
        <taxon>Diptera</taxon>
        <taxon>Brachycera</taxon>
        <taxon>Muscomorpha</taxon>
        <taxon>Hippoboscoidea</taxon>
        <taxon>Glossinidae</taxon>
        <taxon>Glossina</taxon>
    </lineage>
</organism>
<feature type="transmembrane region" description="Helical" evidence="1">
    <location>
        <begin position="145"/>
        <end position="162"/>
    </location>
</feature>
<dbReference type="VEuPathDB" id="VectorBase:GAUT032070"/>
<dbReference type="STRING" id="7395.A0A1A9VBN6"/>
<evidence type="ECO:0000313" key="3">
    <source>
        <dbReference type="Proteomes" id="UP000078200"/>
    </source>
</evidence>
<dbReference type="AlphaFoldDB" id="A0A1A9VBN6"/>
<evidence type="ECO:0000256" key="1">
    <source>
        <dbReference type="SAM" id="Phobius"/>
    </source>
</evidence>
<protein>
    <submittedName>
        <fullName evidence="2">Uncharacterized protein</fullName>
    </submittedName>
</protein>
<reference evidence="2" key="1">
    <citation type="submission" date="2020-05" db="UniProtKB">
        <authorList>
            <consortium name="EnsemblMetazoa"/>
        </authorList>
    </citation>
    <scope>IDENTIFICATION</scope>
    <source>
        <strain evidence="2">TTRI</strain>
    </source>
</reference>